<feature type="compositionally biased region" description="Basic and acidic residues" evidence="5">
    <location>
        <begin position="111"/>
        <end position="128"/>
    </location>
</feature>
<dbReference type="PANTHER" id="PTHR23055:SF178">
    <property type="entry name" value="NEUROCALCIN HOMOLOG"/>
    <property type="match status" value="1"/>
</dbReference>
<evidence type="ECO:0000256" key="4">
    <source>
        <dbReference type="ARBA" id="ARBA00023288"/>
    </source>
</evidence>
<dbReference type="GO" id="GO:0005509">
    <property type="term" value="F:calcium ion binding"/>
    <property type="evidence" value="ECO:0007669"/>
    <property type="project" value="InterPro"/>
</dbReference>
<organism evidence="6">
    <name type="scientific">Albugo laibachii Nc14</name>
    <dbReference type="NCBI Taxonomy" id="890382"/>
    <lineage>
        <taxon>Eukaryota</taxon>
        <taxon>Sar</taxon>
        <taxon>Stramenopiles</taxon>
        <taxon>Oomycota</taxon>
        <taxon>Peronosporomycetes</taxon>
        <taxon>Albuginales</taxon>
        <taxon>Albuginaceae</taxon>
        <taxon>Albugo</taxon>
    </lineage>
</organism>
<feature type="compositionally biased region" description="Polar residues" evidence="5">
    <location>
        <begin position="129"/>
        <end position="141"/>
    </location>
</feature>
<keyword evidence="2" id="KW-0519">Myristate</keyword>
<dbReference type="EMBL" id="FR824075">
    <property type="protein sequence ID" value="CCA17090.1"/>
    <property type="molecule type" value="Genomic_DNA"/>
</dbReference>
<keyword evidence="3" id="KW-0677">Repeat</keyword>
<sequence length="1061" mass="119588">MEMKTEPPGNDVISFDAFAEWYSMHGYNIIAWIELLDSKKWPDVPPNIRDAILKFTRRQNAVTEYMTQKVTRPYRESFPAMKKAQTHASFAENDEKKRASVSTDRTWSIHSENERDSSEAFDNDRVETSSKLSLDVSSEPTEPNRDSQALDIDLQSVAFQFHSEVDGKVMLQIRLKDVAIVFTISERLQLRSMSCDELLDRLKLHARSNQMTKQGYLMAVRSLVSSGSLVKEEQELLSFHMLRIFFIFESESIVDAEESSDSKQENRSSSLASISSVHLAQLLAGLSVFCGTSKGSKLSLLFRLFSHKEGFVHRRHLFDMFRSVLSVLFAFSAYAAGSTENSDEWNTSSIAAQYTSELVSKVFIQIKCKHLDHISLEEFASWYAAGGYISCPWLELLDLTKWPAAQAFNATRQQAPPVYAFDMSEENNILHFTESDISSYLTMLDTTKLPNVPLSEIFDAVLAYSTPIPCKNEDPSYSYTIEEDVMKLSISRKRFYECVRSLIPSKPDSDKAQQLASKLLSRIFNSFDRKRVNQVSAMELACGLSILGKGSKSHKLEFAFEFVANMMHRGPNPAFETDGDDTRSNRAIQRIYGKGPRSLSQSTLFLFLRSFLLSLMSLSDVTYRLRMERMYIEADEFIEEVLGDFLHDGHGAEANLSPAFISRTRSRITFEQFGEWYNKGGYQLISWVELLDVAKWEKQTPPEPKKTFKKTNEEAAPAISNIKTRNMALSIKPERLSSLKKRTHRVHVRQSDIALEPFKKSSTDQTRDSGNVPAYRPISSLSDSPLLVFAIAENAAELQFFTEDLLRLGSFLSETQLHRVSASDLIGRLQHQLEDLPCSDASNTSIECVTRAVEICCPVNSEREQSNASLRALSEEAIDLVYMLCEAFVHENGSKHSDGSRNGGKNVNVKWIISGMLLLCGGTMLQKLTCSSRLLSAPNSAEIATSDAAVCSDALQDSLTAFLMGLYGISCSFSGEVTRYSAQLGAQEVMKAFLSFEDSDNASETQSESKDEEETYEVNSMTRMVSLQDFDNWFRKTGIHSNSWLELVELRNWPAGVHRSG</sequence>
<dbReference type="InterPro" id="IPR028846">
    <property type="entry name" value="Recoverin"/>
</dbReference>
<dbReference type="AlphaFoldDB" id="F0W7I9"/>
<evidence type="ECO:0000256" key="1">
    <source>
        <dbReference type="ARBA" id="ARBA00006049"/>
    </source>
</evidence>
<reference evidence="6" key="2">
    <citation type="submission" date="2011-02" db="EMBL/GenBank/DDBJ databases">
        <authorList>
            <person name="MacLean D."/>
        </authorList>
    </citation>
    <scope>NUCLEOTIDE SEQUENCE</scope>
</reference>
<gene>
    <name evidence="6" type="primary">AlNc14C30G2795</name>
    <name evidence="6" type="ORF">ALNC14_032330</name>
</gene>
<dbReference type="PANTHER" id="PTHR23055">
    <property type="entry name" value="CALCIUM BINDING PROTEINS"/>
    <property type="match status" value="1"/>
</dbReference>
<comment type="similarity">
    <text evidence="1">Belongs to the recoverin family.</text>
</comment>
<accession>F0W7I9</accession>
<evidence type="ECO:0000256" key="5">
    <source>
        <dbReference type="SAM" id="MobiDB-lite"/>
    </source>
</evidence>
<feature type="compositionally biased region" description="Polar residues" evidence="5">
    <location>
        <begin position="100"/>
        <end position="110"/>
    </location>
</feature>
<evidence type="ECO:0000256" key="2">
    <source>
        <dbReference type="ARBA" id="ARBA00022707"/>
    </source>
</evidence>
<dbReference type="HOGENOM" id="CLU_010514_0_0_1"/>
<evidence type="ECO:0000313" key="6">
    <source>
        <dbReference type="EMBL" id="CCA17090.1"/>
    </source>
</evidence>
<name>F0W7I9_9STRA</name>
<feature type="region of interest" description="Disordered" evidence="5">
    <location>
        <begin position="76"/>
        <end position="147"/>
    </location>
</feature>
<reference evidence="6" key="1">
    <citation type="journal article" date="2011" name="PLoS Biol.">
        <title>Gene gain and loss during evolution of obligate parasitism in the white rust pathogen of Arabidopsis thaliana.</title>
        <authorList>
            <person name="Kemen E."/>
            <person name="Gardiner A."/>
            <person name="Schultz-Larsen T."/>
            <person name="Kemen A.C."/>
            <person name="Balmuth A.L."/>
            <person name="Robert-Seilaniantz A."/>
            <person name="Bailey K."/>
            <person name="Holub E."/>
            <person name="Studholme D.J."/>
            <person name="Maclean D."/>
            <person name="Jones J.D."/>
        </authorList>
    </citation>
    <scope>NUCLEOTIDE SEQUENCE</scope>
</reference>
<evidence type="ECO:0000256" key="3">
    <source>
        <dbReference type="ARBA" id="ARBA00022737"/>
    </source>
</evidence>
<dbReference type="Gene3D" id="1.10.238.10">
    <property type="entry name" value="EF-hand"/>
    <property type="match status" value="2"/>
</dbReference>
<proteinExistence type="inferred from homology"/>
<protein>
    <submittedName>
        <fullName evidence="6">Uncharacterized protein AlNc14C30G2795</fullName>
    </submittedName>
</protein>
<keyword evidence="4" id="KW-0449">Lipoprotein</keyword>